<evidence type="ECO:0000256" key="4">
    <source>
        <dbReference type="ARBA" id="ARBA00004647"/>
    </source>
</evidence>
<protein>
    <recommendedName>
        <fullName evidence="21">Mitotic spindle assembly checkpoint protein MAD1</fullName>
    </recommendedName>
    <alternativeName>
        <fullName evidence="22">Mitotic arrest deficient 1-like protein 1</fullName>
    </alternativeName>
</protein>
<evidence type="ECO:0000256" key="8">
    <source>
        <dbReference type="ARBA" id="ARBA00022499"/>
    </source>
</evidence>
<keyword evidence="12" id="KW-0995">Kinetochore</keyword>
<evidence type="ECO:0000256" key="5">
    <source>
        <dbReference type="ARBA" id="ARBA00008029"/>
    </source>
</evidence>
<keyword evidence="16" id="KW-0206">Cytoskeleton</keyword>
<evidence type="ECO:0000256" key="18">
    <source>
        <dbReference type="ARBA" id="ARBA00023306"/>
    </source>
</evidence>
<evidence type="ECO:0000256" key="23">
    <source>
        <dbReference type="SAM" id="Coils"/>
    </source>
</evidence>
<evidence type="ECO:0000256" key="10">
    <source>
        <dbReference type="ARBA" id="ARBA00022618"/>
    </source>
</evidence>
<sequence length="701" mass="81487">MEDLENNTTVFSTLRSLNNFISQRMEGVSGLATPGSSQSSLQMQYQQRMQLEEQAGQIHSKSQLLQVEREKMQMELSHKRARIELEKAANTNARNYEREADRNQELLTRIKQYQERETEAENKLKEQMEMNKSYKKSMETMSKKMQEKESKLAEANETITVLKGKISELQWNIMNQEMQMTSQDSQKQELMEQLDIEKKKWQEASQQIQTLQASQSLLAEYEQKIKDLEQKLSQQEHDALIVKNMKAELARFPKMERELRQLREENAYFREMKENNGLLKEEVEGLQRKLERYEKVQAQLVTVELENEVRSWEHLVDEQEFPLLTPDDLSRQIVALQQRELALKEQNSTFMNSARMLEKARQQLQEEILCVQSQLLEEKKKREHQEALVRRLQKRVVLLTKERDGMRAILESYDSELTPAEHSPQLSRRMREAEDLVQKLHAHNTELEVTKQPPAPAPGLQELRPLRLSCQVTRSALAGARFAMLALKIEELEAERSKLAEENRSLQMKLESLTLQGDYDPSRTKVVHLSMNPMSLAKQQRQEEQQQLQEECERLRELVRVLKGGGSVSGNLEGVGGFQSPQEVAELKKQVESAELKNQRLKEVFQTKIQEFRKVCYTLTGYQIDITTENQYRLSSIYAEHQGDCLLFKASSSSGGKMQLLETEFSRAIPELIELHLLRQDSIPAFLSALTLDLFSRQTIA</sequence>
<dbReference type="GO" id="GO:1990728">
    <property type="term" value="C:mitotic spindle assembly checkpoint MAD1-MAD2 complex"/>
    <property type="evidence" value="ECO:0007669"/>
    <property type="project" value="UniProtKB-ARBA"/>
</dbReference>
<accession>A0A8C3UUA5</accession>
<keyword evidence="10" id="KW-0132">Cell division</keyword>
<dbReference type="GO" id="GO:0072686">
    <property type="term" value="C:mitotic spindle"/>
    <property type="evidence" value="ECO:0007669"/>
    <property type="project" value="TreeGrafter"/>
</dbReference>
<dbReference type="Gene3D" id="1.20.5.170">
    <property type="match status" value="1"/>
</dbReference>
<evidence type="ECO:0000256" key="13">
    <source>
        <dbReference type="ARBA" id="ARBA00022843"/>
    </source>
</evidence>
<keyword evidence="19" id="KW-0137">Centromere</keyword>
<evidence type="ECO:0000256" key="1">
    <source>
        <dbReference type="ARBA" id="ARBA00004259"/>
    </source>
</evidence>
<evidence type="ECO:0000256" key="11">
    <source>
        <dbReference type="ARBA" id="ARBA00022776"/>
    </source>
</evidence>
<feature type="coiled-coil region" evidence="23">
    <location>
        <begin position="64"/>
        <end position="306"/>
    </location>
</feature>
<dbReference type="Proteomes" id="UP000694563">
    <property type="component" value="Chromosome 16"/>
</dbReference>
<dbReference type="GO" id="GO:0007094">
    <property type="term" value="P:mitotic spindle assembly checkpoint signaling"/>
    <property type="evidence" value="ECO:0007669"/>
    <property type="project" value="InterPro"/>
</dbReference>
<evidence type="ECO:0000256" key="14">
    <source>
        <dbReference type="ARBA" id="ARBA00022990"/>
    </source>
</evidence>
<keyword evidence="11" id="KW-0498">Mitosis</keyword>
<evidence type="ECO:0000256" key="21">
    <source>
        <dbReference type="ARBA" id="ARBA00073985"/>
    </source>
</evidence>
<comment type="similarity">
    <text evidence="5">Belongs to the MAD1 family.</text>
</comment>
<dbReference type="Gene3D" id="3.30.457.60">
    <property type="match status" value="1"/>
</dbReference>
<evidence type="ECO:0000256" key="22">
    <source>
        <dbReference type="ARBA" id="ARBA00075803"/>
    </source>
</evidence>
<feature type="coiled-coil region" evidence="23">
    <location>
        <begin position="482"/>
        <end position="611"/>
    </location>
</feature>
<evidence type="ECO:0000256" key="2">
    <source>
        <dbReference type="ARBA" id="ARBA00004300"/>
    </source>
</evidence>
<reference evidence="24" key="2">
    <citation type="submission" date="2025-08" db="UniProtKB">
        <authorList>
            <consortium name="Ensembl"/>
        </authorList>
    </citation>
    <scope>IDENTIFICATION</scope>
</reference>
<dbReference type="InterPro" id="IPR008672">
    <property type="entry name" value="Mad1"/>
</dbReference>
<name>A0A8C3UUA5_CATUS</name>
<comment type="subcellular location">
    <subcellularLocation>
        <location evidence="3">Chromosome</location>
        <location evidence="3">Centromere</location>
        <location evidence="3">Kinetochore</location>
    </subcellularLocation>
    <subcellularLocation>
        <location evidence="2">Cytoplasm</location>
        <location evidence="2">Cytoskeleton</location>
        <location evidence="2">Microtubule organizing center</location>
        <location evidence="2">Centrosome</location>
    </subcellularLocation>
    <subcellularLocation>
        <location evidence="4">Cytoplasm</location>
        <location evidence="4">Cytoskeleton</location>
        <location evidence="4">Spindle pole</location>
    </subcellularLocation>
    <subcellularLocation>
        <location evidence="1">Nucleus envelope</location>
    </subcellularLocation>
</comment>
<comment type="function">
    <text evidence="20">Component of the spindle-assembly checkpoint that prevents the onset of anaphase until all chromosomes are properly aligned at the metaphase plate. Forms a heterotetrameric complex with the closed conformation form of MAD2L1 (C-MAD2) at unattached kinetochores during prometaphase, recruits an open conformation of MAD2L1 (O-MAD2) and promotes the conversion of O-MAD2 to C-MAD2, which ensures mitotic checkpoint signaling.</text>
</comment>
<dbReference type="Pfam" id="PF05557">
    <property type="entry name" value="MAD"/>
    <property type="match status" value="1"/>
</dbReference>
<evidence type="ECO:0000256" key="19">
    <source>
        <dbReference type="ARBA" id="ARBA00023328"/>
    </source>
</evidence>
<dbReference type="GO" id="GO:0005813">
    <property type="term" value="C:centrosome"/>
    <property type="evidence" value="ECO:0007669"/>
    <property type="project" value="UniProtKB-SubCell"/>
</dbReference>
<evidence type="ECO:0000256" key="3">
    <source>
        <dbReference type="ARBA" id="ARBA00004629"/>
    </source>
</evidence>
<evidence type="ECO:0000256" key="15">
    <source>
        <dbReference type="ARBA" id="ARBA00023054"/>
    </source>
</evidence>
<dbReference type="FunFam" id="3.30.457.60:FF:000002">
    <property type="entry name" value="Mitotic spindle assembly checkpoint protein MAD1"/>
    <property type="match status" value="1"/>
</dbReference>
<dbReference type="GO" id="GO:0000776">
    <property type="term" value="C:kinetochore"/>
    <property type="evidence" value="ECO:0007669"/>
    <property type="project" value="UniProtKB-KW"/>
</dbReference>
<evidence type="ECO:0000256" key="17">
    <source>
        <dbReference type="ARBA" id="ARBA00023242"/>
    </source>
</evidence>
<dbReference type="GO" id="GO:0000922">
    <property type="term" value="C:spindle pole"/>
    <property type="evidence" value="ECO:0007669"/>
    <property type="project" value="UniProtKB-SubCell"/>
</dbReference>
<dbReference type="GO" id="GO:0005635">
    <property type="term" value="C:nuclear envelope"/>
    <property type="evidence" value="ECO:0007669"/>
    <property type="project" value="UniProtKB-SubCell"/>
</dbReference>
<keyword evidence="17" id="KW-0539">Nucleus</keyword>
<keyword evidence="6" id="KW-0158">Chromosome</keyword>
<keyword evidence="13" id="KW-0832">Ubl conjugation</keyword>
<keyword evidence="25" id="KW-1185">Reference proteome</keyword>
<dbReference type="Ensembl" id="ENSCUST00005019098.1">
    <property type="protein sequence ID" value="ENSCUSP00005018412.1"/>
    <property type="gene ID" value="ENSCUSG00005011578.1"/>
</dbReference>
<keyword evidence="7" id="KW-0963">Cytoplasm</keyword>
<dbReference type="AlphaFoldDB" id="A0A8C3UUA5"/>
<keyword evidence="14" id="KW-0007">Acetylation</keyword>
<reference evidence="24" key="3">
    <citation type="submission" date="2025-09" db="UniProtKB">
        <authorList>
            <consortium name="Ensembl"/>
        </authorList>
    </citation>
    <scope>IDENTIFICATION</scope>
</reference>
<keyword evidence="8" id="KW-1017">Isopeptide bond</keyword>
<evidence type="ECO:0000256" key="9">
    <source>
        <dbReference type="ARBA" id="ARBA00022553"/>
    </source>
</evidence>
<reference evidence="24" key="1">
    <citation type="submission" date="2020-10" db="EMBL/GenBank/DDBJ databases">
        <title>Catharus ustulatus (Swainson's thrush) genome, bCatUst1, primary haplotype v2.</title>
        <authorList>
            <person name="Delmore K."/>
            <person name="Vafadar M."/>
            <person name="Formenti G."/>
            <person name="Chow W."/>
            <person name="Pelan S."/>
            <person name="Howe K."/>
            <person name="Rhie A."/>
            <person name="Mountcastle J."/>
            <person name="Haase B."/>
            <person name="Fedrigo O."/>
            <person name="Jarvis E.D."/>
        </authorList>
    </citation>
    <scope>NUCLEOTIDE SEQUENCE [LARGE SCALE GENOMIC DNA]</scope>
</reference>
<keyword evidence="18" id="KW-0131">Cell cycle</keyword>
<feature type="coiled-coil region" evidence="23">
    <location>
        <begin position="347"/>
        <end position="402"/>
    </location>
</feature>
<dbReference type="PANTHER" id="PTHR23168:SF0">
    <property type="entry name" value="MITOTIC SPINDLE ASSEMBLY CHECKPOINT PROTEIN MAD1"/>
    <property type="match status" value="1"/>
</dbReference>
<organism evidence="24 25">
    <name type="scientific">Catharus ustulatus</name>
    <name type="common">Russet-backed thrush</name>
    <name type="synonym">Hylocichla ustulatus</name>
    <dbReference type="NCBI Taxonomy" id="91951"/>
    <lineage>
        <taxon>Eukaryota</taxon>
        <taxon>Metazoa</taxon>
        <taxon>Chordata</taxon>
        <taxon>Craniata</taxon>
        <taxon>Vertebrata</taxon>
        <taxon>Euteleostomi</taxon>
        <taxon>Archelosauria</taxon>
        <taxon>Archosauria</taxon>
        <taxon>Dinosauria</taxon>
        <taxon>Saurischia</taxon>
        <taxon>Theropoda</taxon>
        <taxon>Coelurosauria</taxon>
        <taxon>Aves</taxon>
        <taxon>Neognathae</taxon>
        <taxon>Neoaves</taxon>
        <taxon>Telluraves</taxon>
        <taxon>Australaves</taxon>
        <taxon>Passeriformes</taxon>
        <taxon>Turdidae</taxon>
        <taxon>Catharus</taxon>
    </lineage>
</organism>
<dbReference type="FunFam" id="1.20.5.170:FF:000051">
    <property type="entry name" value="mitotic spindle assembly checkpoint protein MAD1"/>
    <property type="match status" value="1"/>
</dbReference>
<proteinExistence type="inferred from homology"/>
<dbReference type="GO" id="GO:0051301">
    <property type="term" value="P:cell division"/>
    <property type="evidence" value="ECO:0007669"/>
    <property type="project" value="UniProtKB-KW"/>
</dbReference>
<dbReference type="GO" id="GO:1990706">
    <property type="term" value="C:MAD1 complex"/>
    <property type="evidence" value="ECO:0007669"/>
    <property type="project" value="UniProtKB-ARBA"/>
</dbReference>
<keyword evidence="15 23" id="KW-0175">Coiled coil</keyword>
<dbReference type="PANTHER" id="PTHR23168">
    <property type="entry name" value="MITOTIC SPINDLE ASSEMBLY CHECKPOINT PROTEIN MAD1 MITOTIC ARREST DEFICIENT-LIKE PROTEIN 1"/>
    <property type="match status" value="1"/>
</dbReference>
<evidence type="ECO:0000313" key="24">
    <source>
        <dbReference type="Ensembl" id="ENSCUSP00005018412.1"/>
    </source>
</evidence>
<gene>
    <name evidence="24" type="primary">MAD1L1</name>
</gene>
<dbReference type="SUPFAM" id="SSF75704">
    <property type="entry name" value="Mitotic arrest deficient-like 1, Mad1"/>
    <property type="match status" value="1"/>
</dbReference>
<evidence type="ECO:0000256" key="12">
    <source>
        <dbReference type="ARBA" id="ARBA00022838"/>
    </source>
</evidence>
<dbReference type="GO" id="GO:0051315">
    <property type="term" value="P:attachment of mitotic spindle microtubules to kinetochore"/>
    <property type="evidence" value="ECO:0007669"/>
    <property type="project" value="TreeGrafter"/>
</dbReference>
<keyword evidence="9" id="KW-0597">Phosphoprotein</keyword>
<evidence type="ECO:0000313" key="25">
    <source>
        <dbReference type="Proteomes" id="UP000694563"/>
    </source>
</evidence>
<evidence type="ECO:0000256" key="16">
    <source>
        <dbReference type="ARBA" id="ARBA00023212"/>
    </source>
</evidence>
<evidence type="ECO:0000256" key="20">
    <source>
        <dbReference type="ARBA" id="ARBA00053509"/>
    </source>
</evidence>
<evidence type="ECO:0000256" key="7">
    <source>
        <dbReference type="ARBA" id="ARBA00022490"/>
    </source>
</evidence>
<evidence type="ECO:0000256" key="6">
    <source>
        <dbReference type="ARBA" id="ARBA00022454"/>
    </source>
</evidence>
<dbReference type="Gene3D" id="6.10.250.90">
    <property type="match status" value="1"/>
</dbReference>